<comment type="caution">
    <text evidence="2">The sequence shown here is derived from an EMBL/GenBank/DDBJ whole genome shotgun (WGS) entry which is preliminary data.</text>
</comment>
<dbReference type="Proteomes" id="UP000821656">
    <property type="component" value="Unassembled WGS sequence"/>
</dbReference>
<organism evidence="2 3">
    <name type="scientific">Clostridium beijerinckii</name>
    <name type="common">Clostridium MP</name>
    <dbReference type="NCBI Taxonomy" id="1520"/>
    <lineage>
        <taxon>Bacteria</taxon>
        <taxon>Bacillati</taxon>
        <taxon>Bacillota</taxon>
        <taxon>Clostridia</taxon>
        <taxon>Eubacteriales</taxon>
        <taxon>Clostridiaceae</taxon>
        <taxon>Clostridium</taxon>
    </lineage>
</organism>
<protein>
    <recommendedName>
        <fullName evidence="1">Transposase IS66 central domain-containing protein</fullName>
    </recommendedName>
</protein>
<dbReference type="InterPro" id="IPR052344">
    <property type="entry name" value="Transposase-related"/>
</dbReference>
<proteinExistence type="predicted"/>
<gene>
    <name evidence="2" type="ORF">DFH45_003288</name>
</gene>
<dbReference type="EMBL" id="JABSXK010000001">
    <property type="protein sequence ID" value="NRV10325.1"/>
    <property type="molecule type" value="Genomic_DNA"/>
</dbReference>
<feature type="domain" description="Transposase IS66 central" evidence="1">
    <location>
        <begin position="1"/>
        <end position="142"/>
    </location>
</feature>
<evidence type="ECO:0000313" key="3">
    <source>
        <dbReference type="Proteomes" id="UP000821656"/>
    </source>
</evidence>
<dbReference type="Pfam" id="PF03050">
    <property type="entry name" value="DDE_Tnp_IS66"/>
    <property type="match status" value="1"/>
</dbReference>
<reference evidence="2" key="1">
    <citation type="submission" date="2020-05" db="EMBL/GenBank/DDBJ databases">
        <title>Genomic insights into acetone-butanol-ethanol (ABE) fermentation by sequencing solventogenic clostridia strains.</title>
        <authorList>
            <person name="Brown S."/>
        </authorList>
    </citation>
    <scope>NUCLEOTIDE SEQUENCE</scope>
    <source>
        <strain evidence="2">DJ126</strain>
    </source>
</reference>
<sequence length="203" mass="23646">MAHIRRKFFDIISTLNPETLKQSHELEGFNYCEQLYEIEKELREQYIGSDDYYDNRHTIRLTRSAPIIKKFQEYVDNKIVNALPKSPLGKALAYAQKLLPYMRTFLTNGCLEIDNNAAERAIKPFVIGRKNWMFSKTVKGAKSSAVFYSITETAKANGLVVEKYLVYLFEMFANSEVKKRDILEKCMPWSENIPDELHVKTTK</sequence>
<name>A0A9Q5CWI7_CLOBE</name>
<evidence type="ECO:0000259" key="1">
    <source>
        <dbReference type="Pfam" id="PF03050"/>
    </source>
</evidence>
<dbReference type="InterPro" id="IPR004291">
    <property type="entry name" value="Transposase_IS66_central"/>
</dbReference>
<evidence type="ECO:0000313" key="2">
    <source>
        <dbReference type="EMBL" id="NRV10325.1"/>
    </source>
</evidence>
<dbReference type="AlphaFoldDB" id="A0A9Q5CWI7"/>
<accession>A0A9Q5CWI7</accession>
<dbReference type="PANTHER" id="PTHR33678">
    <property type="entry name" value="BLL1576 PROTEIN"/>
    <property type="match status" value="1"/>
</dbReference>